<evidence type="ECO:0000313" key="1">
    <source>
        <dbReference type="EMBL" id="JAE17473.1"/>
    </source>
</evidence>
<sequence length="22" mass="2496">MEVSSILFTCHKYVIKSGLVQI</sequence>
<name>A0A0A9G9W6_ARUDO</name>
<accession>A0A0A9G9W6</accession>
<reference evidence="1" key="1">
    <citation type="submission" date="2014-09" db="EMBL/GenBank/DDBJ databases">
        <authorList>
            <person name="Magalhaes I.L.F."/>
            <person name="Oliveira U."/>
            <person name="Santos F.R."/>
            <person name="Vidigal T.H.D.A."/>
            <person name="Brescovit A.D."/>
            <person name="Santos A.J."/>
        </authorList>
    </citation>
    <scope>NUCLEOTIDE SEQUENCE</scope>
    <source>
        <tissue evidence="1">Shoot tissue taken approximately 20 cm above the soil surface</tissue>
    </source>
</reference>
<proteinExistence type="predicted"/>
<reference evidence="1" key="2">
    <citation type="journal article" date="2015" name="Data Brief">
        <title>Shoot transcriptome of the giant reed, Arundo donax.</title>
        <authorList>
            <person name="Barrero R.A."/>
            <person name="Guerrero F.D."/>
            <person name="Moolhuijzen P."/>
            <person name="Goolsby J.A."/>
            <person name="Tidwell J."/>
            <person name="Bellgard S.E."/>
            <person name="Bellgard M.I."/>
        </authorList>
    </citation>
    <scope>NUCLEOTIDE SEQUENCE</scope>
    <source>
        <tissue evidence="1">Shoot tissue taken approximately 20 cm above the soil surface</tissue>
    </source>
</reference>
<organism evidence="1">
    <name type="scientific">Arundo donax</name>
    <name type="common">Giant reed</name>
    <name type="synonym">Donax arundinaceus</name>
    <dbReference type="NCBI Taxonomy" id="35708"/>
    <lineage>
        <taxon>Eukaryota</taxon>
        <taxon>Viridiplantae</taxon>
        <taxon>Streptophyta</taxon>
        <taxon>Embryophyta</taxon>
        <taxon>Tracheophyta</taxon>
        <taxon>Spermatophyta</taxon>
        <taxon>Magnoliopsida</taxon>
        <taxon>Liliopsida</taxon>
        <taxon>Poales</taxon>
        <taxon>Poaceae</taxon>
        <taxon>PACMAD clade</taxon>
        <taxon>Arundinoideae</taxon>
        <taxon>Arundineae</taxon>
        <taxon>Arundo</taxon>
    </lineage>
</organism>
<protein>
    <submittedName>
        <fullName evidence="1">Uncharacterized protein</fullName>
    </submittedName>
</protein>
<dbReference type="EMBL" id="GBRH01180423">
    <property type="protein sequence ID" value="JAE17473.1"/>
    <property type="molecule type" value="Transcribed_RNA"/>
</dbReference>
<dbReference type="AlphaFoldDB" id="A0A0A9G9W6"/>